<evidence type="ECO:0000313" key="1">
    <source>
        <dbReference type="Proteomes" id="UP000095280"/>
    </source>
</evidence>
<keyword evidence="1" id="KW-1185">Reference proteome</keyword>
<protein>
    <submittedName>
        <fullName evidence="2">CxC2 domain-containing protein</fullName>
    </submittedName>
</protein>
<proteinExistence type="predicted"/>
<dbReference type="WBParaSite" id="maker-uti_cns_0003282-snap-gene-0.2-mRNA-1">
    <property type="protein sequence ID" value="maker-uti_cns_0003282-snap-gene-0.2-mRNA-1"/>
    <property type="gene ID" value="maker-uti_cns_0003282-snap-gene-0.2"/>
</dbReference>
<accession>A0A1I8GWH1</accession>
<reference evidence="2" key="1">
    <citation type="submission" date="2016-11" db="UniProtKB">
        <authorList>
            <consortium name="WormBaseParasite"/>
        </authorList>
    </citation>
    <scope>IDENTIFICATION</scope>
</reference>
<dbReference type="Proteomes" id="UP000095280">
    <property type="component" value="Unplaced"/>
</dbReference>
<organism evidence="1 2">
    <name type="scientific">Macrostomum lignano</name>
    <dbReference type="NCBI Taxonomy" id="282301"/>
    <lineage>
        <taxon>Eukaryota</taxon>
        <taxon>Metazoa</taxon>
        <taxon>Spiralia</taxon>
        <taxon>Lophotrochozoa</taxon>
        <taxon>Platyhelminthes</taxon>
        <taxon>Rhabditophora</taxon>
        <taxon>Macrostomorpha</taxon>
        <taxon>Macrostomida</taxon>
        <taxon>Macrostomidae</taxon>
        <taxon>Macrostomum</taxon>
    </lineage>
</organism>
<sequence length="148" mass="17076">MVFCRAFRRNVKSLVAGRGKRTAQIPVNVAPVKHSRIEPSCSEKPPDDAEWLPLSETETELRQEHSMPSSTANHSKRVEYSNEMWNRNRDYLLNAFGETLKARSSCELCGASELDNIFRCTTCHLSTVCHHCLQLHHRHRPLHVVEKW</sequence>
<name>A0A1I8GWH1_9PLAT</name>
<dbReference type="AlphaFoldDB" id="A0A1I8GWH1"/>
<evidence type="ECO:0000313" key="2">
    <source>
        <dbReference type="WBParaSite" id="maker-uti_cns_0003282-snap-gene-0.2-mRNA-1"/>
    </source>
</evidence>